<dbReference type="GO" id="GO:0006355">
    <property type="term" value="P:regulation of DNA-templated transcription"/>
    <property type="evidence" value="ECO:0007669"/>
    <property type="project" value="InterPro"/>
</dbReference>
<evidence type="ECO:0000259" key="6">
    <source>
        <dbReference type="PROSITE" id="PS51755"/>
    </source>
</evidence>
<evidence type="ECO:0000256" key="3">
    <source>
        <dbReference type="ARBA" id="ARBA00023125"/>
    </source>
</evidence>
<dbReference type="Pfam" id="PF00486">
    <property type="entry name" value="Trans_reg_C"/>
    <property type="match status" value="1"/>
</dbReference>
<proteinExistence type="inferred from homology"/>
<dbReference type="CDD" id="cd15831">
    <property type="entry name" value="BTAD"/>
    <property type="match status" value="1"/>
</dbReference>
<dbReference type="InterPro" id="IPR011990">
    <property type="entry name" value="TPR-like_helical_dom_sf"/>
</dbReference>
<dbReference type="SMART" id="SM00862">
    <property type="entry name" value="Trans_reg_C"/>
    <property type="match status" value="1"/>
</dbReference>
<evidence type="ECO:0000313" key="8">
    <source>
        <dbReference type="Proteomes" id="UP000612899"/>
    </source>
</evidence>
<dbReference type="InterPro" id="IPR001867">
    <property type="entry name" value="OmpR/PhoB-type_DNA-bd"/>
</dbReference>
<dbReference type="PANTHER" id="PTHR35807:SF1">
    <property type="entry name" value="TRANSCRIPTIONAL REGULATOR REDD"/>
    <property type="match status" value="1"/>
</dbReference>
<dbReference type="Proteomes" id="UP000612899">
    <property type="component" value="Unassembled WGS sequence"/>
</dbReference>
<keyword evidence="2" id="KW-0805">Transcription regulation</keyword>
<dbReference type="Pfam" id="PF03704">
    <property type="entry name" value="BTAD"/>
    <property type="match status" value="1"/>
</dbReference>
<dbReference type="InterPro" id="IPR005158">
    <property type="entry name" value="BTAD"/>
</dbReference>
<sequence length="268" mass="29667">MDCRVLGQLAVRSGGRVGCLTAPKPRKVLALLLMRANLVVPIETLSRELWRDEPPASAQTTLQTYVLQVRRMLAATLGLSSEEVARDILVTAADGYLLRVQQGELDLHEYSRLAAEGRAALAERDDTLGSCLLGKALKLWQDAALVDVRLGPVLTVEVSQLEESRLATCKLRFDAELRLDRHHAVLCELSGLAAQHPLHEDLQAQYMVALYRAGRRTDALNAFQRLRRTLLEDVGLEPSRRIHSLQRAILSSDPALDHFAFLGAEQPA</sequence>
<dbReference type="Gene3D" id="1.25.40.10">
    <property type="entry name" value="Tetratricopeptide repeat domain"/>
    <property type="match status" value="1"/>
</dbReference>
<dbReference type="Gene3D" id="1.10.10.10">
    <property type="entry name" value="Winged helix-like DNA-binding domain superfamily/Winged helix DNA-binding domain"/>
    <property type="match status" value="1"/>
</dbReference>
<dbReference type="PANTHER" id="PTHR35807">
    <property type="entry name" value="TRANSCRIPTIONAL REGULATOR REDD-RELATED"/>
    <property type="match status" value="1"/>
</dbReference>
<dbReference type="SMART" id="SM01043">
    <property type="entry name" value="BTAD"/>
    <property type="match status" value="1"/>
</dbReference>
<evidence type="ECO:0000256" key="1">
    <source>
        <dbReference type="ARBA" id="ARBA00005820"/>
    </source>
</evidence>
<protein>
    <recommendedName>
        <fullName evidence="6">OmpR/PhoB-type domain-containing protein</fullName>
    </recommendedName>
</protein>
<keyword evidence="4" id="KW-0804">Transcription</keyword>
<dbReference type="GO" id="GO:0000160">
    <property type="term" value="P:phosphorelay signal transduction system"/>
    <property type="evidence" value="ECO:0007669"/>
    <property type="project" value="InterPro"/>
</dbReference>
<dbReference type="PROSITE" id="PS51755">
    <property type="entry name" value="OMPR_PHOB"/>
    <property type="match status" value="1"/>
</dbReference>
<name>A0A8J3QH89_9ACTN</name>
<feature type="domain" description="OmpR/PhoB-type" evidence="6">
    <location>
        <begin position="1"/>
        <end position="100"/>
    </location>
</feature>
<dbReference type="AlphaFoldDB" id="A0A8J3QH89"/>
<dbReference type="EMBL" id="BONY01000071">
    <property type="protein sequence ID" value="GIH09577.1"/>
    <property type="molecule type" value="Genomic_DNA"/>
</dbReference>
<dbReference type="InterPro" id="IPR051677">
    <property type="entry name" value="AfsR-DnrI-RedD_regulator"/>
</dbReference>
<dbReference type="RefSeq" id="WP_203913306.1">
    <property type="nucleotide sequence ID" value="NZ_BONY01000071.1"/>
</dbReference>
<dbReference type="GO" id="GO:0003677">
    <property type="term" value="F:DNA binding"/>
    <property type="evidence" value="ECO:0007669"/>
    <property type="project" value="UniProtKB-UniRule"/>
</dbReference>
<keyword evidence="8" id="KW-1185">Reference proteome</keyword>
<accession>A0A8J3QH89</accession>
<dbReference type="SUPFAM" id="SSF48452">
    <property type="entry name" value="TPR-like"/>
    <property type="match status" value="1"/>
</dbReference>
<comment type="caution">
    <text evidence="7">The sequence shown here is derived from an EMBL/GenBank/DDBJ whole genome shotgun (WGS) entry which is preliminary data.</text>
</comment>
<evidence type="ECO:0000313" key="7">
    <source>
        <dbReference type="EMBL" id="GIH09577.1"/>
    </source>
</evidence>
<comment type="similarity">
    <text evidence="1">Belongs to the AfsR/DnrI/RedD regulatory family.</text>
</comment>
<evidence type="ECO:0000256" key="5">
    <source>
        <dbReference type="PROSITE-ProRule" id="PRU01091"/>
    </source>
</evidence>
<gene>
    <name evidence="7" type="ORF">Rhe02_76440</name>
</gene>
<dbReference type="InterPro" id="IPR016032">
    <property type="entry name" value="Sig_transdc_resp-reg_C-effctor"/>
</dbReference>
<evidence type="ECO:0000256" key="4">
    <source>
        <dbReference type="ARBA" id="ARBA00023163"/>
    </source>
</evidence>
<feature type="DNA-binding region" description="OmpR/PhoB-type" evidence="5">
    <location>
        <begin position="1"/>
        <end position="100"/>
    </location>
</feature>
<dbReference type="SUPFAM" id="SSF46894">
    <property type="entry name" value="C-terminal effector domain of the bipartite response regulators"/>
    <property type="match status" value="1"/>
</dbReference>
<dbReference type="InterPro" id="IPR036388">
    <property type="entry name" value="WH-like_DNA-bd_sf"/>
</dbReference>
<reference evidence="7" key="1">
    <citation type="submission" date="2021-01" db="EMBL/GenBank/DDBJ databases">
        <title>Whole genome shotgun sequence of Rhizocola hellebori NBRC 109834.</title>
        <authorList>
            <person name="Komaki H."/>
            <person name="Tamura T."/>
        </authorList>
    </citation>
    <scope>NUCLEOTIDE SEQUENCE</scope>
    <source>
        <strain evidence="7">NBRC 109834</strain>
    </source>
</reference>
<organism evidence="7 8">
    <name type="scientific">Rhizocola hellebori</name>
    <dbReference type="NCBI Taxonomy" id="1392758"/>
    <lineage>
        <taxon>Bacteria</taxon>
        <taxon>Bacillati</taxon>
        <taxon>Actinomycetota</taxon>
        <taxon>Actinomycetes</taxon>
        <taxon>Micromonosporales</taxon>
        <taxon>Micromonosporaceae</taxon>
        <taxon>Rhizocola</taxon>
    </lineage>
</organism>
<keyword evidence="3 5" id="KW-0238">DNA-binding</keyword>
<evidence type="ECO:0000256" key="2">
    <source>
        <dbReference type="ARBA" id="ARBA00023015"/>
    </source>
</evidence>